<dbReference type="Proteomes" id="UP000030686">
    <property type="component" value="Unassembled WGS sequence"/>
</dbReference>
<dbReference type="EMBL" id="HG792016">
    <property type="protein sequence ID" value="CDM30310.1"/>
    <property type="molecule type" value="Genomic_DNA"/>
</dbReference>
<keyword evidence="3" id="KW-1185">Reference proteome</keyword>
<gene>
    <name evidence="2" type="ORF">PROQFM164_S02g000459</name>
</gene>
<accession>W6Q200</accession>
<protein>
    <submittedName>
        <fullName evidence="2">Genomic scaffold, ProqFM164S02</fullName>
    </submittedName>
</protein>
<feature type="signal peptide" evidence="1">
    <location>
        <begin position="1"/>
        <end position="28"/>
    </location>
</feature>
<dbReference type="AlphaFoldDB" id="W6Q200"/>
<proteinExistence type="predicted"/>
<reference evidence="2" key="1">
    <citation type="journal article" date="2014" name="Nat. Commun.">
        <title>Multiple recent horizontal transfers of a large genomic region in cheese making fungi.</title>
        <authorList>
            <person name="Cheeseman K."/>
            <person name="Ropars J."/>
            <person name="Renault P."/>
            <person name="Dupont J."/>
            <person name="Gouzy J."/>
            <person name="Branca A."/>
            <person name="Abraham A.L."/>
            <person name="Ceppi M."/>
            <person name="Conseiller E."/>
            <person name="Debuchy R."/>
            <person name="Malagnac F."/>
            <person name="Goarin A."/>
            <person name="Silar P."/>
            <person name="Lacoste S."/>
            <person name="Sallet E."/>
            <person name="Bensimon A."/>
            <person name="Giraud T."/>
            <person name="Brygoo Y."/>
        </authorList>
    </citation>
    <scope>NUCLEOTIDE SEQUENCE [LARGE SCALE GENOMIC DNA]</scope>
    <source>
        <strain evidence="2">FM164</strain>
    </source>
</reference>
<evidence type="ECO:0000313" key="3">
    <source>
        <dbReference type="Proteomes" id="UP000030686"/>
    </source>
</evidence>
<evidence type="ECO:0000313" key="2">
    <source>
        <dbReference type="EMBL" id="CDM30310.1"/>
    </source>
</evidence>
<sequence length="91" mass="9886">MAFFWWKGNRKACIALGVAIGIAGETDSARPANADGDQFFYARARGVWNSVLLGLDSSRTSLLLADQSFARGPVFCSRTSLLRRVVKCCVA</sequence>
<keyword evidence="1" id="KW-0732">Signal</keyword>
<name>W6Q200_PENRF</name>
<feature type="chain" id="PRO_5004879551" evidence="1">
    <location>
        <begin position="29"/>
        <end position="91"/>
    </location>
</feature>
<evidence type="ECO:0000256" key="1">
    <source>
        <dbReference type="SAM" id="SignalP"/>
    </source>
</evidence>
<organism evidence="2 3">
    <name type="scientific">Penicillium roqueforti (strain FM164)</name>
    <dbReference type="NCBI Taxonomy" id="1365484"/>
    <lineage>
        <taxon>Eukaryota</taxon>
        <taxon>Fungi</taxon>
        <taxon>Dikarya</taxon>
        <taxon>Ascomycota</taxon>
        <taxon>Pezizomycotina</taxon>
        <taxon>Eurotiomycetes</taxon>
        <taxon>Eurotiomycetidae</taxon>
        <taxon>Eurotiales</taxon>
        <taxon>Aspergillaceae</taxon>
        <taxon>Penicillium</taxon>
    </lineage>
</organism>